<organism evidence="1 2">
    <name type="scientific">Chaenocephalus aceratus</name>
    <name type="common">Blackfin icefish</name>
    <name type="synonym">Chaenichthys aceratus</name>
    <dbReference type="NCBI Taxonomy" id="36190"/>
    <lineage>
        <taxon>Eukaryota</taxon>
        <taxon>Metazoa</taxon>
        <taxon>Chordata</taxon>
        <taxon>Craniata</taxon>
        <taxon>Vertebrata</taxon>
        <taxon>Euteleostomi</taxon>
        <taxon>Actinopterygii</taxon>
        <taxon>Neopterygii</taxon>
        <taxon>Teleostei</taxon>
        <taxon>Neoteleostei</taxon>
        <taxon>Acanthomorphata</taxon>
        <taxon>Eupercaria</taxon>
        <taxon>Perciformes</taxon>
        <taxon>Notothenioidei</taxon>
        <taxon>Channichthyidae</taxon>
        <taxon>Chaenocephalus</taxon>
    </lineage>
</organism>
<gene>
    <name evidence="1" type="ORF">KUCAC02_028443</name>
</gene>
<evidence type="ECO:0000313" key="1">
    <source>
        <dbReference type="EMBL" id="KAI4820466.1"/>
    </source>
</evidence>
<proteinExistence type="predicted"/>
<sequence length="211" mass="23307">MKGLLLLCLLLCLLPLFGGQKSSACPHLCSCHGGQVDCSSRSLTSSSLPTSFTAGTTSLFLHNNLLTHLPNGLLEDLTSLRSVSLHGNPWECDCGVLYLRAWLLRQPISLKSHLGVNCSSPPGLRGRLVVYLTEKEVLESCHYWYCDLALASQVCLFVFVVVQAALLVALIVFLRRFERLFKEARRTSEENFTFGEGLRDNIYGSLKDGSI</sequence>
<dbReference type="Proteomes" id="UP001057452">
    <property type="component" value="Chromosome 9"/>
</dbReference>
<dbReference type="EMBL" id="CM043793">
    <property type="protein sequence ID" value="KAI4820466.1"/>
    <property type="molecule type" value="Genomic_DNA"/>
</dbReference>
<protein>
    <submittedName>
        <fullName evidence="1">Uncharacterized protein</fullName>
    </submittedName>
</protein>
<name>A0ACB9X3S2_CHAAC</name>
<keyword evidence="2" id="KW-1185">Reference proteome</keyword>
<accession>A0ACB9X3S2</accession>
<comment type="caution">
    <text evidence="1">The sequence shown here is derived from an EMBL/GenBank/DDBJ whole genome shotgun (WGS) entry which is preliminary data.</text>
</comment>
<evidence type="ECO:0000313" key="2">
    <source>
        <dbReference type="Proteomes" id="UP001057452"/>
    </source>
</evidence>
<reference evidence="1" key="1">
    <citation type="submission" date="2022-05" db="EMBL/GenBank/DDBJ databases">
        <title>Chromosome-level genome of Chaenocephalus aceratus.</title>
        <authorList>
            <person name="Park H."/>
        </authorList>
    </citation>
    <scope>NUCLEOTIDE SEQUENCE</scope>
    <source>
        <strain evidence="1">KU_202001</strain>
    </source>
</reference>